<dbReference type="Proteomes" id="UP000446719">
    <property type="component" value="Unassembled WGS sequence"/>
</dbReference>
<evidence type="ECO:0000256" key="1">
    <source>
        <dbReference type="ARBA" id="ARBA00023125"/>
    </source>
</evidence>
<evidence type="ECO:0000313" key="4">
    <source>
        <dbReference type="Proteomes" id="UP000446719"/>
    </source>
</evidence>
<dbReference type="InterPro" id="IPR037923">
    <property type="entry name" value="HTH-like"/>
</dbReference>
<feature type="domain" description="AraC-type arabinose-binding/dimerisation" evidence="2">
    <location>
        <begin position="21"/>
        <end position="75"/>
    </location>
</feature>
<keyword evidence="1" id="KW-0238">DNA-binding</keyword>
<name>A0A845KPG8_9FIRM</name>
<dbReference type="InterPro" id="IPR003313">
    <property type="entry name" value="AraC-bd"/>
</dbReference>
<proteinExistence type="predicted"/>
<accession>A0A845KPG8</accession>
<reference evidence="3 4" key="1">
    <citation type="journal article" date="2019" name="Nat. Med.">
        <title>A library of human gut bacterial isolates paired with longitudinal multiomics data enables mechanistic microbiome research.</title>
        <authorList>
            <person name="Poyet M."/>
            <person name="Groussin M."/>
            <person name="Gibbons S.M."/>
            <person name="Avila-Pacheco J."/>
            <person name="Jiang X."/>
            <person name="Kearney S.M."/>
            <person name="Perrotta A.R."/>
            <person name="Berdy B."/>
            <person name="Zhao S."/>
            <person name="Lieberman T.D."/>
            <person name="Swanson P.K."/>
            <person name="Smith M."/>
            <person name="Roesemann S."/>
            <person name="Alexander J.E."/>
            <person name="Rich S.A."/>
            <person name="Livny J."/>
            <person name="Vlamakis H."/>
            <person name="Clish C."/>
            <person name="Bullock K."/>
            <person name="Deik A."/>
            <person name="Scott J."/>
            <person name="Pierce K.A."/>
            <person name="Xavier R.J."/>
            <person name="Alm E.J."/>
        </authorList>
    </citation>
    <scope>NUCLEOTIDE SEQUENCE [LARGE SCALE GENOMIC DNA]</scope>
    <source>
        <strain evidence="3 4">BIOML-A7</strain>
    </source>
</reference>
<evidence type="ECO:0000259" key="2">
    <source>
        <dbReference type="Pfam" id="PF02311"/>
    </source>
</evidence>
<dbReference type="CDD" id="cd06986">
    <property type="entry name" value="cupin_MmsR-like_N"/>
    <property type="match status" value="1"/>
</dbReference>
<dbReference type="SUPFAM" id="SSF51215">
    <property type="entry name" value="Regulatory protein AraC"/>
    <property type="match status" value="1"/>
</dbReference>
<gene>
    <name evidence="3" type="ORF">GT565_11050</name>
</gene>
<organism evidence="3 4">
    <name type="scientific">Dorea longicatena</name>
    <dbReference type="NCBI Taxonomy" id="88431"/>
    <lineage>
        <taxon>Bacteria</taxon>
        <taxon>Bacillati</taxon>
        <taxon>Bacillota</taxon>
        <taxon>Clostridia</taxon>
        <taxon>Lachnospirales</taxon>
        <taxon>Lachnospiraceae</taxon>
        <taxon>Dorea</taxon>
    </lineage>
</organism>
<dbReference type="EMBL" id="WWSB01000014">
    <property type="protein sequence ID" value="MZK18636.1"/>
    <property type="molecule type" value="Genomic_DNA"/>
</dbReference>
<evidence type="ECO:0000313" key="3">
    <source>
        <dbReference type="EMBL" id="MZK18636.1"/>
    </source>
</evidence>
<dbReference type="Pfam" id="PF02311">
    <property type="entry name" value="AraC_binding"/>
    <property type="match status" value="1"/>
</dbReference>
<dbReference type="GO" id="GO:0006355">
    <property type="term" value="P:regulation of DNA-templated transcription"/>
    <property type="evidence" value="ECO:0007669"/>
    <property type="project" value="InterPro"/>
</dbReference>
<protein>
    <recommendedName>
        <fullName evidence="2">AraC-type arabinose-binding/dimerisation domain-containing protein</fullName>
    </recommendedName>
</protein>
<dbReference type="GO" id="GO:0003677">
    <property type="term" value="F:DNA binding"/>
    <property type="evidence" value="ECO:0007669"/>
    <property type="project" value="UniProtKB-KW"/>
</dbReference>
<sequence length="152" mass="17395">MEIEKLNLYRDTNWNDIKLRFCGHSEFLPLHSYGPGTRPYYLMHFVLSGKGRLVVNKTEYQITENQLFLVEPDQSVIFCGQFIHAILFCSLLLRLLSFDFSLRIFLAQAGQYLDAPEPGTYSTPHTVQFLAGIAAHRFVGMICNSSTKPMNL</sequence>
<dbReference type="AlphaFoldDB" id="A0A845KPG8"/>
<comment type="caution">
    <text evidence="3">The sequence shown here is derived from an EMBL/GenBank/DDBJ whole genome shotgun (WGS) entry which is preliminary data.</text>
</comment>